<dbReference type="eggNOG" id="KOG1115">
    <property type="taxonomic scope" value="Eukaryota"/>
</dbReference>
<dbReference type="eggNOG" id="KOG0858">
    <property type="taxonomic scope" value="Eukaryota"/>
</dbReference>
<evidence type="ECO:0000313" key="10">
    <source>
        <dbReference type="Proteomes" id="UP000030645"/>
    </source>
</evidence>
<dbReference type="GO" id="GO:0001729">
    <property type="term" value="F:ceramide kinase activity"/>
    <property type="evidence" value="ECO:0007669"/>
    <property type="project" value="TreeGrafter"/>
</dbReference>
<evidence type="ECO:0000256" key="6">
    <source>
        <dbReference type="SAM" id="MobiDB-lite"/>
    </source>
</evidence>
<dbReference type="Pfam" id="PF00781">
    <property type="entry name" value="DAGK_cat"/>
    <property type="match status" value="1"/>
</dbReference>
<feature type="transmembrane region" description="Helical" evidence="7">
    <location>
        <begin position="678"/>
        <end position="698"/>
    </location>
</feature>
<feature type="transmembrane region" description="Helical" evidence="7">
    <location>
        <begin position="632"/>
        <end position="649"/>
    </location>
</feature>
<organism evidence="9 10">
    <name type="scientific">Morus notabilis</name>
    <dbReference type="NCBI Taxonomy" id="981085"/>
    <lineage>
        <taxon>Eukaryota</taxon>
        <taxon>Viridiplantae</taxon>
        <taxon>Streptophyta</taxon>
        <taxon>Embryophyta</taxon>
        <taxon>Tracheophyta</taxon>
        <taxon>Spermatophyta</taxon>
        <taxon>Magnoliopsida</taxon>
        <taxon>eudicotyledons</taxon>
        <taxon>Gunneridae</taxon>
        <taxon>Pentapetalae</taxon>
        <taxon>rosids</taxon>
        <taxon>fabids</taxon>
        <taxon>Rosales</taxon>
        <taxon>Moraceae</taxon>
        <taxon>Moreae</taxon>
        <taxon>Morus</taxon>
    </lineage>
</organism>
<dbReference type="Gene3D" id="3.40.50.10330">
    <property type="entry name" value="Probable inorganic polyphosphate/atp-NAD kinase, domain 1"/>
    <property type="match status" value="1"/>
</dbReference>
<dbReference type="GO" id="GO:0016020">
    <property type="term" value="C:membrane"/>
    <property type="evidence" value="ECO:0007669"/>
    <property type="project" value="UniProtKB-SubCell"/>
</dbReference>
<name>W9SRU7_9ROSA</name>
<feature type="compositionally biased region" description="Polar residues" evidence="6">
    <location>
        <begin position="776"/>
        <end position="803"/>
    </location>
</feature>
<evidence type="ECO:0000256" key="3">
    <source>
        <dbReference type="ARBA" id="ARBA00022692"/>
    </source>
</evidence>
<dbReference type="InterPro" id="IPR050187">
    <property type="entry name" value="Lipid_Phosphate_FormReg"/>
</dbReference>
<dbReference type="AlphaFoldDB" id="W9SRU7"/>
<evidence type="ECO:0000313" key="9">
    <source>
        <dbReference type="EMBL" id="EXC23404.1"/>
    </source>
</evidence>
<dbReference type="SUPFAM" id="SSF144091">
    <property type="entry name" value="Rhomboid-like"/>
    <property type="match status" value="1"/>
</dbReference>
<dbReference type="SUPFAM" id="SSF111331">
    <property type="entry name" value="NAD kinase/diacylglycerol kinase-like"/>
    <property type="match status" value="2"/>
</dbReference>
<dbReference type="InterPro" id="IPR007599">
    <property type="entry name" value="DER1"/>
</dbReference>
<comment type="subcellular location">
    <subcellularLocation>
        <location evidence="2">Membrane</location>
        <topology evidence="2">Multi-pass membrane protein</topology>
    </subcellularLocation>
</comment>
<proteinExistence type="predicted"/>
<dbReference type="InterPro" id="IPR045363">
    <property type="entry name" value="CERK_C"/>
</dbReference>
<evidence type="ECO:0000259" key="8">
    <source>
        <dbReference type="PROSITE" id="PS50146"/>
    </source>
</evidence>
<keyword evidence="4 7" id="KW-1133">Transmembrane helix</keyword>
<evidence type="ECO:0000256" key="1">
    <source>
        <dbReference type="ARBA" id="ARBA00003292"/>
    </source>
</evidence>
<dbReference type="Pfam" id="PF19280">
    <property type="entry name" value="CERK_C"/>
    <property type="match status" value="1"/>
</dbReference>
<keyword evidence="10" id="KW-1185">Reference proteome</keyword>
<protein>
    <recommendedName>
        <fullName evidence="8">DAGKc domain-containing protein</fullName>
    </recommendedName>
</protein>
<dbReference type="PANTHER" id="PTHR12358:SF6">
    <property type="entry name" value="CERAMIDE KINASE"/>
    <property type="match status" value="1"/>
</dbReference>
<evidence type="ECO:0000256" key="4">
    <source>
        <dbReference type="ARBA" id="ARBA00022989"/>
    </source>
</evidence>
<dbReference type="Proteomes" id="UP000030645">
    <property type="component" value="Unassembled WGS sequence"/>
</dbReference>
<comment type="function">
    <text evidence="1">May be involved in the degradation process of specific misfolded endoplasmic reticulum (ER) luminal proteins.</text>
</comment>
<feature type="transmembrane region" description="Helical" evidence="7">
    <location>
        <begin position="589"/>
        <end position="612"/>
    </location>
</feature>
<keyword evidence="5 7" id="KW-0472">Membrane</keyword>
<dbReference type="InterPro" id="IPR001206">
    <property type="entry name" value="Diacylglycerol_kinase_cat_dom"/>
</dbReference>
<feature type="transmembrane region" description="Helical" evidence="7">
    <location>
        <begin position="655"/>
        <end position="671"/>
    </location>
</feature>
<feature type="region of interest" description="Disordered" evidence="6">
    <location>
        <begin position="776"/>
        <end position="816"/>
    </location>
</feature>
<sequence>MEREADDCAPLEQPHRHAQVQIDGETSVPSSTLLLDHVGEVVLTFNSDGLSWKLLRSSDNDESTCLGIKLVPKVSATHINFSDVYAAEFTDYGIIHGSTSLLGHDYMYRFTVHGFERSKILPSVWVLAVYTFGHKDLQTCQMWVNRINYSLNLEVGRPKNLMVFVHPRSGKGNGCKIWETVAPIFSCAKVKTKVIVTQQAGQAFDVMVSISNQELNLYDGVITVGGDGFFNEILNGFLKSRHKAPFPPAPSDFIHSAGSNGSLVVNDLNEIVSESSHNEDHYPLLPRPRHNGLGLSNCGLNPVTAISFYFSKNWQTKILNSVQIWNHSCSTTGARDPITSALHIVLGKKVHLDLAQVVRWKITSASKVEPHVRYAASFAGYGFYGDVIAESEKLRWMGPKRYDYAGTKVFLRHRSYQAEIAYLDVKNEERNLTSESSRVNHVSPSASERVVCRVNCNVCTTKPSRGYRGGCQSTPYSHPGETRWLKSKGRYLSVGAAIISCRNERAPDGLVADAHLSDGLLHLILIKDCPHAFYLWHLTQLARKGGNPLNFKFVEHHKTPAFTFTSAGNESVWNLDGELFQAHQLSTQVWRLITNFFFLGPFSFPFAFRLIIIAKYGVSLERAPFDKRTADYVWMLTFGALSLLVMAVVPSFWSPFLGSSLVFMIVYVWGREFPNARISIYGLVSFKGFYLPWAMLALDLLFGNPLMPDIQGIIAGHLYYFLTVLYPLSSGKNILKTPRWIHKLVAYWGEGAQINSPVQRDPSVGVAFRGRSYRLNGTQNRTCPSEQEQTSNASQQPNDQTNGVAFRGRSYRLNGN</sequence>
<dbReference type="InterPro" id="IPR035952">
    <property type="entry name" value="Rhomboid-like_sf"/>
</dbReference>
<dbReference type="PANTHER" id="PTHR12358">
    <property type="entry name" value="SPHINGOSINE KINASE"/>
    <property type="match status" value="1"/>
</dbReference>
<reference evidence="10" key="1">
    <citation type="submission" date="2013-01" db="EMBL/GenBank/DDBJ databases">
        <title>Draft Genome Sequence of a Mulberry Tree, Morus notabilis C.K. Schneid.</title>
        <authorList>
            <person name="He N."/>
            <person name="Zhao S."/>
        </authorList>
    </citation>
    <scope>NUCLEOTIDE SEQUENCE</scope>
</reference>
<evidence type="ECO:0000256" key="2">
    <source>
        <dbReference type="ARBA" id="ARBA00004141"/>
    </source>
</evidence>
<feature type="transmembrane region" description="Helical" evidence="7">
    <location>
        <begin position="710"/>
        <end position="729"/>
    </location>
</feature>
<dbReference type="Pfam" id="PF04511">
    <property type="entry name" value="DER1"/>
    <property type="match status" value="1"/>
</dbReference>
<feature type="domain" description="DAGKc" evidence="8">
    <location>
        <begin position="156"/>
        <end position="248"/>
    </location>
</feature>
<dbReference type="PROSITE" id="PS50146">
    <property type="entry name" value="DAGK"/>
    <property type="match status" value="1"/>
</dbReference>
<dbReference type="STRING" id="981085.W9SRU7"/>
<evidence type="ECO:0000256" key="5">
    <source>
        <dbReference type="ARBA" id="ARBA00023136"/>
    </source>
</evidence>
<dbReference type="EMBL" id="KE345996">
    <property type="protein sequence ID" value="EXC23404.1"/>
    <property type="molecule type" value="Genomic_DNA"/>
</dbReference>
<dbReference type="Gene3D" id="2.60.200.40">
    <property type="match status" value="1"/>
</dbReference>
<dbReference type="InterPro" id="IPR016064">
    <property type="entry name" value="NAD/diacylglycerol_kinase_sf"/>
</dbReference>
<keyword evidence="3 7" id="KW-0812">Transmembrane</keyword>
<accession>W9SRU7</accession>
<evidence type="ECO:0000256" key="7">
    <source>
        <dbReference type="SAM" id="Phobius"/>
    </source>
</evidence>
<gene>
    <name evidence="9" type="ORF">L484_002163</name>
</gene>
<dbReference type="GO" id="GO:0006672">
    <property type="term" value="P:ceramide metabolic process"/>
    <property type="evidence" value="ECO:0007669"/>
    <property type="project" value="TreeGrafter"/>
</dbReference>
<dbReference type="InterPro" id="IPR017438">
    <property type="entry name" value="ATP-NAD_kinase_N"/>
</dbReference>